<evidence type="ECO:0000256" key="4">
    <source>
        <dbReference type="ARBA" id="ARBA00022729"/>
    </source>
</evidence>
<dbReference type="Gene3D" id="3.10.20.310">
    <property type="entry name" value="membrane protein fhac"/>
    <property type="match status" value="2"/>
</dbReference>
<name>A0A6C1B4C7_9RHOO</name>
<evidence type="ECO:0000256" key="1">
    <source>
        <dbReference type="ARBA" id="ARBA00004370"/>
    </source>
</evidence>
<dbReference type="PANTHER" id="PTHR12815:SF47">
    <property type="entry name" value="TRANSLOCATION AND ASSEMBLY MODULE SUBUNIT TAMA"/>
    <property type="match status" value="1"/>
</dbReference>
<dbReference type="Gene3D" id="2.40.160.50">
    <property type="entry name" value="membrane protein fhac: a member of the omp85/tpsb transporter family"/>
    <property type="match status" value="1"/>
</dbReference>
<sequence>MSVSSRAVRLFVLMLCCAAPVARAEAPVTLDVAAPLRPLLDKHLTVLREDAIGADPGPREQQALVRRARSEITGLLATEGYFSPTIRREGEGMPVRLRIDAGPRTHIDTVDIRFAGQIERAADAERRARIEQAWPLKPGLPFRQADWDAAKGWLLDEVSVRDFPAARFTETEATIDPAAQAARLQLVVDSGPAYTMGELHIDGLSEYDAQLVRRYNPIAPGAPYDRDALLDLQRALQATPYFASVRVSLPTDGATEQVPIDVALVEAKPRRIEFGAGYSSNNGYRAETSYRDANLFDRGWQLDTGLRLEQRHQLLFADVFLPPARGGGQDSFGAQSERTRAQGLTTQTLAIGAARRHQRGNIETHLALKLQREIYSPDGAERTRNKALTLNWTWTLRQVDDLFNPRDGYVISGQIGGGAKAAFSDQNFLRLSGRVAWYHPVGERDVVLLRAEGGMTRAPGRDGIPQDFLFRTGGAQSVRGYQYNSLGVREGDAVVGGRYLAVLGAEYTHWWANDWGVAAFVDAGDAADERARLSLKRGYGVGARWRSPAGPLAADLAYGEADRRVRLHFSIAIAF</sequence>
<evidence type="ECO:0000256" key="5">
    <source>
        <dbReference type="ARBA" id="ARBA00023136"/>
    </source>
</evidence>
<evidence type="ECO:0000256" key="7">
    <source>
        <dbReference type="SAM" id="SignalP"/>
    </source>
</evidence>
<dbReference type="Proteomes" id="UP000501991">
    <property type="component" value="Chromosome"/>
</dbReference>
<protein>
    <submittedName>
        <fullName evidence="9">Outer membrane protein assembly factor</fullName>
    </submittedName>
</protein>
<keyword evidence="5" id="KW-0472">Membrane</keyword>
<dbReference type="AlphaFoldDB" id="A0A6C1B4C7"/>
<keyword evidence="3" id="KW-0812">Transmembrane</keyword>
<evidence type="ECO:0000313" key="9">
    <source>
        <dbReference type="EMBL" id="QID18556.1"/>
    </source>
</evidence>
<evidence type="ECO:0000259" key="8">
    <source>
        <dbReference type="PROSITE" id="PS51779"/>
    </source>
</evidence>
<organism evidence="9 10">
    <name type="scientific">Nitrogeniibacter mangrovi</name>
    <dbReference type="NCBI Taxonomy" id="2016596"/>
    <lineage>
        <taxon>Bacteria</taxon>
        <taxon>Pseudomonadati</taxon>
        <taxon>Pseudomonadota</taxon>
        <taxon>Betaproteobacteria</taxon>
        <taxon>Rhodocyclales</taxon>
        <taxon>Zoogloeaceae</taxon>
        <taxon>Nitrogeniibacter</taxon>
    </lineage>
</organism>
<dbReference type="InterPro" id="IPR034746">
    <property type="entry name" value="POTRA"/>
</dbReference>
<dbReference type="PROSITE" id="PS51779">
    <property type="entry name" value="POTRA"/>
    <property type="match status" value="1"/>
</dbReference>
<keyword evidence="6" id="KW-0998">Cell outer membrane</keyword>
<keyword evidence="2" id="KW-1134">Transmembrane beta strand</keyword>
<accession>A0A6C1B4C7</accession>
<feature type="signal peptide" evidence="7">
    <location>
        <begin position="1"/>
        <end position="24"/>
    </location>
</feature>
<keyword evidence="4 7" id="KW-0732">Signal</keyword>
<dbReference type="InterPro" id="IPR000184">
    <property type="entry name" value="Bac_surfAg_D15"/>
</dbReference>
<proteinExistence type="predicted"/>
<dbReference type="InterPro" id="IPR039910">
    <property type="entry name" value="D15-like"/>
</dbReference>
<evidence type="ECO:0000256" key="3">
    <source>
        <dbReference type="ARBA" id="ARBA00022692"/>
    </source>
</evidence>
<dbReference type="PANTHER" id="PTHR12815">
    <property type="entry name" value="SORTING AND ASSEMBLY MACHINERY SAMM50 PROTEIN FAMILY MEMBER"/>
    <property type="match status" value="1"/>
</dbReference>
<dbReference type="Pfam" id="PF01103">
    <property type="entry name" value="Omp85"/>
    <property type="match status" value="1"/>
</dbReference>
<feature type="domain" description="POTRA" evidence="8">
    <location>
        <begin position="194"/>
        <end position="267"/>
    </location>
</feature>
<evidence type="ECO:0000256" key="2">
    <source>
        <dbReference type="ARBA" id="ARBA00022452"/>
    </source>
</evidence>
<dbReference type="KEGG" id="azq:G3580_13515"/>
<feature type="chain" id="PRO_5025628045" evidence="7">
    <location>
        <begin position="25"/>
        <end position="575"/>
    </location>
</feature>
<dbReference type="RefSeq" id="WP_173766321.1">
    <property type="nucleotide sequence ID" value="NZ_CP048836.1"/>
</dbReference>
<evidence type="ECO:0000313" key="10">
    <source>
        <dbReference type="Proteomes" id="UP000501991"/>
    </source>
</evidence>
<keyword evidence="10" id="KW-1185">Reference proteome</keyword>
<gene>
    <name evidence="9" type="ORF">G3580_13515</name>
</gene>
<dbReference type="GO" id="GO:0019867">
    <property type="term" value="C:outer membrane"/>
    <property type="evidence" value="ECO:0007669"/>
    <property type="project" value="InterPro"/>
</dbReference>
<comment type="subcellular location">
    <subcellularLocation>
        <location evidence="1">Membrane</location>
    </subcellularLocation>
</comment>
<dbReference type="EMBL" id="CP048836">
    <property type="protein sequence ID" value="QID18556.1"/>
    <property type="molecule type" value="Genomic_DNA"/>
</dbReference>
<dbReference type="InterPro" id="IPR010827">
    <property type="entry name" value="BamA/TamA_POTRA"/>
</dbReference>
<dbReference type="Pfam" id="PF07244">
    <property type="entry name" value="POTRA"/>
    <property type="match status" value="1"/>
</dbReference>
<reference evidence="9 10" key="1">
    <citation type="submission" date="2020-02" db="EMBL/GenBank/DDBJ databases">
        <title>Nitrogenibacter mangrovi gen. nov., sp. nov. isolated from mangrove sediment, a denitrifying betaproteobacterium.</title>
        <authorList>
            <person name="Liao H."/>
            <person name="Tian Y."/>
        </authorList>
    </citation>
    <scope>NUCLEOTIDE SEQUENCE [LARGE SCALE GENOMIC DNA]</scope>
    <source>
        <strain evidence="9 10">M9-3-2</strain>
    </source>
</reference>
<evidence type="ECO:0000256" key="6">
    <source>
        <dbReference type="ARBA" id="ARBA00023237"/>
    </source>
</evidence>